<organism evidence="2 3">
    <name type="scientific">Inhella gelatinilytica</name>
    <dbReference type="NCBI Taxonomy" id="2795030"/>
    <lineage>
        <taxon>Bacteria</taxon>
        <taxon>Pseudomonadati</taxon>
        <taxon>Pseudomonadota</taxon>
        <taxon>Betaproteobacteria</taxon>
        <taxon>Burkholderiales</taxon>
        <taxon>Sphaerotilaceae</taxon>
        <taxon>Inhella</taxon>
    </lineage>
</organism>
<evidence type="ECO:0000256" key="1">
    <source>
        <dbReference type="SAM" id="SignalP"/>
    </source>
</evidence>
<reference evidence="2" key="1">
    <citation type="submission" date="2020-12" db="EMBL/GenBank/DDBJ databases">
        <title>The genome sequence of Inhella sp. 4Y17.</title>
        <authorList>
            <person name="Liu Y."/>
        </authorList>
    </citation>
    <scope>NUCLEOTIDE SEQUENCE</scope>
    <source>
        <strain evidence="2">4Y10</strain>
    </source>
</reference>
<dbReference type="InterPro" id="IPR022061">
    <property type="entry name" value="DUF3617"/>
</dbReference>
<accession>A0A931J047</accession>
<keyword evidence="3" id="KW-1185">Reference proteome</keyword>
<feature type="signal peptide" evidence="1">
    <location>
        <begin position="1"/>
        <end position="22"/>
    </location>
</feature>
<evidence type="ECO:0000313" key="3">
    <source>
        <dbReference type="Proteomes" id="UP000620139"/>
    </source>
</evidence>
<sequence length="151" mass="16326">MRLTRFLLVSGVLGAGVGLAQAQNLPKFDMKPGKYSYVMESHNPAVPFKMPPMSFTQCVTAKDIDEGRALRTQKDAGVDCQYTNAKSGGGRFSYTATCKIPGDMTMVADYDGKVTGGTITLDVKQKMQGGSMPDNMRSSTMTMVMTRQGDC</sequence>
<gene>
    <name evidence="2" type="ORF">I7X43_15890</name>
</gene>
<keyword evidence="1" id="KW-0732">Signal</keyword>
<evidence type="ECO:0000313" key="2">
    <source>
        <dbReference type="EMBL" id="MBH9554324.1"/>
    </source>
</evidence>
<dbReference type="Pfam" id="PF12276">
    <property type="entry name" value="DUF3617"/>
    <property type="match status" value="1"/>
</dbReference>
<dbReference type="Proteomes" id="UP000620139">
    <property type="component" value="Unassembled WGS sequence"/>
</dbReference>
<comment type="caution">
    <text evidence="2">The sequence shown here is derived from an EMBL/GenBank/DDBJ whole genome shotgun (WGS) entry which is preliminary data.</text>
</comment>
<dbReference type="AlphaFoldDB" id="A0A931J047"/>
<name>A0A931J047_9BURK</name>
<proteinExistence type="predicted"/>
<dbReference type="RefSeq" id="WP_198101940.1">
    <property type="nucleotide sequence ID" value="NZ_JAEDAL010000012.1"/>
</dbReference>
<feature type="chain" id="PRO_5037665169" evidence="1">
    <location>
        <begin position="23"/>
        <end position="151"/>
    </location>
</feature>
<dbReference type="EMBL" id="JAEDAL010000012">
    <property type="protein sequence ID" value="MBH9554324.1"/>
    <property type="molecule type" value="Genomic_DNA"/>
</dbReference>
<protein>
    <submittedName>
        <fullName evidence="2">DUF3617 family protein</fullName>
    </submittedName>
</protein>